<protein>
    <submittedName>
        <fullName evidence="1">Uncharacterized protein</fullName>
    </submittedName>
</protein>
<gene>
    <name evidence="1" type="ORF">NP493_374g00006</name>
</gene>
<reference evidence="1" key="1">
    <citation type="journal article" date="2023" name="Mol. Biol. Evol.">
        <title>Third-Generation Sequencing Reveals the Adaptive Role of the Epigenome in Three Deep-Sea Polychaetes.</title>
        <authorList>
            <person name="Perez M."/>
            <person name="Aroh O."/>
            <person name="Sun Y."/>
            <person name="Lan Y."/>
            <person name="Juniper S.K."/>
            <person name="Young C.R."/>
            <person name="Angers B."/>
            <person name="Qian P.Y."/>
        </authorList>
    </citation>
    <scope>NUCLEOTIDE SEQUENCE</scope>
    <source>
        <strain evidence="1">R07B-5</strain>
    </source>
</reference>
<name>A0AAD9L2B9_RIDPI</name>
<evidence type="ECO:0000313" key="2">
    <source>
        <dbReference type="Proteomes" id="UP001209878"/>
    </source>
</evidence>
<dbReference type="EMBL" id="JAODUO010000373">
    <property type="protein sequence ID" value="KAK2181947.1"/>
    <property type="molecule type" value="Genomic_DNA"/>
</dbReference>
<organism evidence="1 2">
    <name type="scientific">Ridgeia piscesae</name>
    <name type="common">Tubeworm</name>
    <dbReference type="NCBI Taxonomy" id="27915"/>
    <lineage>
        <taxon>Eukaryota</taxon>
        <taxon>Metazoa</taxon>
        <taxon>Spiralia</taxon>
        <taxon>Lophotrochozoa</taxon>
        <taxon>Annelida</taxon>
        <taxon>Polychaeta</taxon>
        <taxon>Sedentaria</taxon>
        <taxon>Canalipalpata</taxon>
        <taxon>Sabellida</taxon>
        <taxon>Siboglinidae</taxon>
        <taxon>Ridgeia</taxon>
    </lineage>
</organism>
<accession>A0AAD9L2B9</accession>
<keyword evidence="2" id="KW-1185">Reference proteome</keyword>
<proteinExistence type="predicted"/>
<comment type="caution">
    <text evidence="1">The sequence shown here is derived from an EMBL/GenBank/DDBJ whole genome shotgun (WGS) entry which is preliminary data.</text>
</comment>
<dbReference type="Proteomes" id="UP001209878">
    <property type="component" value="Unassembled WGS sequence"/>
</dbReference>
<sequence length="44" mass="5130">MSRPTGRRSWLAMSVQPWRMAALDRLESVSQSLSAAEAYTRRYR</sequence>
<dbReference type="AlphaFoldDB" id="A0AAD9L2B9"/>
<evidence type="ECO:0000313" key="1">
    <source>
        <dbReference type="EMBL" id="KAK2181947.1"/>
    </source>
</evidence>